<proteinExistence type="predicted"/>
<dbReference type="EMBL" id="VSRR010095109">
    <property type="protein sequence ID" value="MPC93513.1"/>
    <property type="molecule type" value="Genomic_DNA"/>
</dbReference>
<evidence type="ECO:0000313" key="2">
    <source>
        <dbReference type="Proteomes" id="UP000324222"/>
    </source>
</evidence>
<accession>A0A5B7JGL1</accession>
<organism evidence="1 2">
    <name type="scientific">Portunus trituberculatus</name>
    <name type="common">Swimming crab</name>
    <name type="synonym">Neptunus trituberculatus</name>
    <dbReference type="NCBI Taxonomy" id="210409"/>
    <lineage>
        <taxon>Eukaryota</taxon>
        <taxon>Metazoa</taxon>
        <taxon>Ecdysozoa</taxon>
        <taxon>Arthropoda</taxon>
        <taxon>Crustacea</taxon>
        <taxon>Multicrustacea</taxon>
        <taxon>Malacostraca</taxon>
        <taxon>Eumalacostraca</taxon>
        <taxon>Eucarida</taxon>
        <taxon>Decapoda</taxon>
        <taxon>Pleocyemata</taxon>
        <taxon>Brachyura</taxon>
        <taxon>Eubrachyura</taxon>
        <taxon>Portunoidea</taxon>
        <taxon>Portunidae</taxon>
        <taxon>Portuninae</taxon>
        <taxon>Portunus</taxon>
    </lineage>
</organism>
<name>A0A5B7JGL1_PORTR</name>
<sequence>MTLHAFFCTFSSCCC</sequence>
<reference evidence="1 2" key="1">
    <citation type="submission" date="2019-05" db="EMBL/GenBank/DDBJ databases">
        <title>Another draft genome of Portunus trituberculatus and its Hox gene families provides insights of decapod evolution.</title>
        <authorList>
            <person name="Jeong J.-H."/>
            <person name="Song I."/>
            <person name="Kim S."/>
            <person name="Choi T."/>
            <person name="Kim D."/>
            <person name="Ryu S."/>
            <person name="Kim W."/>
        </authorList>
    </citation>
    <scope>NUCLEOTIDE SEQUENCE [LARGE SCALE GENOMIC DNA]</scope>
    <source>
        <tissue evidence="1">Muscle</tissue>
    </source>
</reference>
<gene>
    <name evidence="1" type="ORF">E2C01_088645</name>
</gene>
<comment type="caution">
    <text evidence="1">The sequence shown here is derived from an EMBL/GenBank/DDBJ whole genome shotgun (WGS) entry which is preliminary data.</text>
</comment>
<protein>
    <submittedName>
        <fullName evidence="1">Uncharacterized protein</fullName>
    </submittedName>
</protein>
<dbReference type="Proteomes" id="UP000324222">
    <property type="component" value="Unassembled WGS sequence"/>
</dbReference>
<keyword evidence="2" id="KW-1185">Reference proteome</keyword>
<evidence type="ECO:0000313" key="1">
    <source>
        <dbReference type="EMBL" id="MPC93513.1"/>
    </source>
</evidence>